<accession>A0A641AUJ3</accession>
<gene>
    <name evidence="1" type="ORF">ESP62_004900</name>
</gene>
<sequence>MPITIATLVAGLPAGPATEAGVRKQLHIATDDTLDDAALEAAINGVNDTVIDFPFVHDFVKSIDPAASDNVWRPRIVTGANLLAARVFARRNSPEGVAMMGTDGAVYVQRNDPDVAMMLQLGSHAKPAIG</sequence>
<dbReference type="EMBL" id="SDPP02000001">
    <property type="protein sequence ID" value="KAA1380518.1"/>
    <property type="molecule type" value="Genomic_DNA"/>
</dbReference>
<dbReference type="RefSeq" id="WP_129181062.1">
    <property type="nucleotide sequence ID" value="NZ_JAGIOG010000001.1"/>
</dbReference>
<name>A0A641AUJ3_9ACTN</name>
<evidence type="ECO:0000313" key="1">
    <source>
        <dbReference type="EMBL" id="KAA1380518.1"/>
    </source>
</evidence>
<dbReference type="Proteomes" id="UP001515100">
    <property type="component" value="Unassembled WGS sequence"/>
</dbReference>
<evidence type="ECO:0000313" key="2">
    <source>
        <dbReference type="Proteomes" id="UP001515100"/>
    </source>
</evidence>
<protein>
    <submittedName>
        <fullName evidence="1">Uncharacterized protein</fullName>
    </submittedName>
</protein>
<dbReference type="OrthoDB" id="4425586at2"/>
<dbReference type="AlphaFoldDB" id="A0A641AUJ3"/>
<proteinExistence type="predicted"/>
<organism evidence="1 2">
    <name type="scientific">Aeromicrobium fastidiosum</name>
    <dbReference type="NCBI Taxonomy" id="52699"/>
    <lineage>
        <taxon>Bacteria</taxon>
        <taxon>Bacillati</taxon>
        <taxon>Actinomycetota</taxon>
        <taxon>Actinomycetes</taxon>
        <taxon>Propionibacteriales</taxon>
        <taxon>Nocardioidaceae</taxon>
        <taxon>Aeromicrobium</taxon>
    </lineage>
</organism>
<reference evidence="1" key="1">
    <citation type="submission" date="2019-09" db="EMBL/GenBank/DDBJ databases">
        <authorList>
            <person name="Li J."/>
        </authorList>
    </citation>
    <scope>NUCLEOTIDE SEQUENCE [LARGE SCALE GENOMIC DNA]</scope>
    <source>
        <strain evidence="1">NRBC 14897</strain>
    </source>
</reference>
<comment type="caution">
    <text evidence="1">The sequence shown here is derived from an EMBL/GenBank/DDBJ whole genome shotgun (WGS) entry which is preliminary data.</text>
</comment>
<keyword evidence="2" id="KW-1185">Reference proteome</keyword>